<feature type="domain" description="DUF8042" evidence="1">
    <location>
        <begin position="75"/>
        <end position="180"/>
    </location>
</feature>
<dbReference type="Proteomes" id="UP000006866">
    <property type="component" value="Chromosome"/>
</dbReference>
<dbReference type="PATRIC" id="fig|572479.3.peg.1906"/>
<gene>
    <name evidence="2" type="ordered locus">Hprae_1871</name>
</gene>
<dbReference type="EMBL" id="CP002175">
    <property type="protein sequence ID" value="ADO77996.1"/>
    <property type="molecule type" value="Genomic_DNA"/>
</dbReference>
<accession>E3DR07</accession>
<reference evidence="2 3" key="2">
    <citation type="journal article" date="2011" name="Stand. Genomic Sci.">
        <title>Complete genome sequence of the extremely halophilic Halanaerobium praevalens type strain (GSL).</title>
        <authorList>
            <person name="Ivanova N."/>
            <person name="Sikorski J."/>
            <person name="Chertkov O."/>
            <person name="Nolan M."/>
            <person name="Lucas S."/>
            <person name="Hammon N."/>
            <person name="Deshpande S."/>
            <person name="Cheng J.F."/>
            <person name="Tapia R."/>
            <person name="Han C."/>
            <person name="Goodwin L."/>
            <person name="Pitluck S."/>
            <person name="Huntemann M."/>
            <person name="Liolios K."/>
            <person name="Pagani I."/>
            <person name="Mavromatis K."/>
            <person name="Ovchinikova G."/>
            <person name="Pati A."/>
            <person name="Chen A."/>
            <person name="Palaniappan K."/>
            <person name="Land M."/>
            <person name="Hauser L."/>
            <person name="Brambilla E.M."/>
            <person name="Kannan K.P."/>
            <person name="Rohde M."/>
            <person name="Tindall B.J."/>
            <person name="Goker M."/>
            <person name="Detter J.C."/>
            <person name="Woyke T."/>
            <person name="Bristow J."/>
            <person name="Eisen J.A."/>
            <person name="Markowitz V."/>
            <person name="Hugenholtz P."/>
            <person name="Kyrpides N.C."/>
            <person name="Klenk H.P."/>
            <person name="Lapidus A."/>
        </authorList>
    </citation>
    <scope>NUCLEOTIDE SEQUENCE [LARGE SCALE GENOMIC DNA]</scope>
    <source>
        <strain evidence="3">ATCC 33744 / DSM 2228 / GSL</strain>
    </source>
</reference>
<dbReference type="eggNOG" id="ENOG5033BU4">
    <property type="taxonomic scope" value="Bacteria"/>
</dbReference>
<dbReference type="KEGG" id="hpk:Hprae_1871"/>
<dbReference type="Pfam" id="PF26154">
    <property type="entry name" value="DUF8042"/>
    <property type="match status" value="1"/>
</dbReference>
<protein>
    <recommendedName>
        <fullName evidence="1">DUF8042 domain-containing protein</fullName>
    </recommendedName>
</protein>
<sequence>MIIYLNNEEVTKKYKDLEVPDILNKIKNNLEDEILSKILINDVAVNEEYIKENINEKASIKELKFVTKTSEVLIIETIEEASDYLPKLYSGIKNTASLFRNGREKEAHNKYKLIIDGLKWYTGVIIKITSLLDQKELSEEIKNLINDMNKPLSDLMVAYNKEDYVLVADILEYEIVEHVETMVEFNRRIKKSY</sequence>
<dbReference type="InterPro" id="IPR058355">
    <property type="entry name" value="DUF8042"/>
</dbReference>
<keyword evidence="3" id="KW-1185">Reference proteome</keyword>
<name>E3DR07_HALPG</name>
<evidence type="ECO:0000313" key="3">
    <source>
        <dbReference type="Proteomes" id="UP000006866"/>
    </source>
</evidence>
<reference evidence="3" key="1">
    <citation type="submission" date="2010-10" db="EMBL/GenBank/DDBJ databases">
        <title>The complete genome of Halanaerobium praevalens DSM 2228.</title>
        <authorList>
            <consortium name="US DOE Joint Genome Institute (JGI-PGF)"/>
            <person name="Lucas S."/>
            <person name="Copeland A."/>
            <person name="Lapidus A."/>
            <person name="Glavina del Rio T."/>
            <person name="Dalin E."/>
            <person name="Tice H."/>
            <person name="Bruce D."/>
            <person name="Goodwin L."/>
            <person name="Pitluck S."/>
            <person name="Kyrpides N."/>
            <person name="Mavromatis K."/>
            <person name="Ivanova N."/>
            <person name="Ovchinnikova G."/>
            <person name="Chertkov O."/>
            <person name="Detter J.C."/>
            <person name="Han C."/>
            <person name="Larimer F."/>
            <person name="Land M."/>
            <person name="Hauser L."/>
            <person name="Markowitz V."/>
            <person name="Cheng J.-F."/>
            <person name="Hugenholtz P."/>
            <person name="Woyke T."/>
            <person name="Wu D."/>
            <person name="Tindall B."/>
            <person name="Pomrenke H.G."/>
            <person name="Brambilla E."/>
            <person name="Klenk H.-P."/>
            <person name="Eisen J.A."/>
        </authorList>
    </citation>
    <scope>NUCLEOTIDE SEQUENCE [LARGE SCALE GENOMIC DNA]</scope>
    <source>
        <strain evidence="3">ATCC 33744 / DSM 2228 / GSL</strain>
    </source>
</reference>
<dbReference type="RefSeq" id="WP_014554013.1">
    <property type="nucleotide sequence ID" value="NC_017455.1"/>
</dbReference>
<dbReference type="STRING" id="572479.Hprae_1871"/>
<evidence type="ECO:0000313" key="2">
    <source>
        <dbReference type="EMBL" id="ADO77996.1"/>
    </source>
</evidence>
<organism evidence="2 3">
    <name type="scientific">Halanaerobium praevalens (strain ATCC 33744 / DSM 2228 / GSL)</name>
    <dbReference type="NCBI Taxonomy" id="572479"/>
    <lineage>
        <taxon>Bacteria</taxon>
        <taxon>Bacillati</taxon>
        <taxon>Bacillota</taxon>
        <taxon>Clostridia</taxon>
        <taxon>Halanaerobiales</taxon>
        <taxon>Halanaerobiaceae</taxon>
        <taxon>Halanaerobium</taxon>
    </lineage>
</organism>
<dbReference type="OrthoDB" id="2111017at2"/>
<dbReference type="HOGENOM" id="CLU_1407062_0_0_9"/>
<dbReference type="AlphaFoldDB" id="E3DR07"/>
<proteinExistence type="predicted"/>
<evidence type="ECO:0000259" key="1">
    <source>
        <dbReference type="Pfam" id="PF26154"/>
    </source>
</evidence>